<gene>
    <name evidence="6" type="ordered locus">BAV0675</name>
</gene>
<dbReference type="GeneID" id="92936143"/>
<evidence type="ECO:0000313" key="7">
    <source>
        <dbReference type="Proteomes" id="UP000001977"/>
    </source>
</evidence>
<dbReference type="PROSITE" id="PS50931">
    <property type="entry name" value="HTH_LYSR"/>
    <property type="match status" value="1"/>
</dbReference>
<proteinExistence type="inferred from homology"/>
<dbReference type="InterPro" id="IPR005119">
    <property type="entry name" value="LysR_subst-bd"/>
</dbReference>
<keyword evidence="2" id="KW-0805">Transcription regulation</keyword>
<accession>Q2KXE7</accession>
<evidence type="ECO:0000256" key="1">
    <source>
        <dbReference type="ARBA" id="ARBA00009437"/>
    </source>
</evidence>
<sequence>MKLNIRQIEVFRAVMITGSIRGASELLFVSQPAVSRLLSHTEQRIGFPLFKRARGRLQPTLEAQRLFHEVEIVYEGVTRVNDIARELFEHQEGILNIVASPSIGQMLIPAAIASYRQTHPHVKLTFQYLTQAPLTERLLKRQADLAITILPIKHPNLEQQELASTSLVCICPYNHPLSRRAVLQIKDLLAYPFISYERGSPFCRMVESMFEQSGQPLRSVVEVGSPQNACALVQAGAGIALVDQFSARSWSASRFVTRPIEASPLLHAHLIRLRDEPMSQISQSFIETLKAEIRKDNQHGIQAAA</sequence>
<protein>
    <submittedName>
        <fullName evidence="6">LysR-family transcriptional regulator</fullName>
    </submittedName>
</protein>
<dbReference type="HOGENOM" id="CLU_039613_6_3_4"/>
<dbReference type="SUPFAM" id="SSF46785">
    <property type="entry name" value="Winged helix' DNA-binding domain"/>
    <property type="match status" value="1"/>
</dbReference>
<evidence type="ECO:0000256" key="4">
    <source>
        <dbReference type="ARBA" id="ARBA00023163"/>
    </source>
</evidence>
<evidence type="ECO:0000313" key="6">
    <source>
        <dbReference type="EMBL" id="CAJ48281.1"/>
    </source>
</evidence>
<dbReference type="OrthoDB" id="110033at2"/>
<dbReference type="Pfam" id="PF00126">
    <property type="entry name" value="HTH_1"/>
    <property type="match status" value="1"/>
</dbReference>
<evidence type="ECO:0000256" key="2">
    <source>
        <dbReference type="ARBA" id="ARBA00023015"/>
    </source>
</evidence>
<dbReference type="InterPro" id="IPR036388">
    <property type="entry name" value="WH-like_DNA-bd_sf"/>
</dbReference>
<dbReference type="Gene3D" id="1.10.10.10">
    <property type="entry name" value="Winged helix-like DNA-binding domain superfamily/Winged helix DNA-binding domain"/>
    <property type="match status" value="1"/>
</dbReference>
<dbReference type="RefSeq" id="WP_012416371.1">
    <property type="nucleotide sequence ID" value="NC_010645.1"/>
</dbReference>
<dbReference type="Gene3D" id="3.40.190.290">
    <property type="match status" value="1"/>
</dbReference>
<reference evidence="6 7" key="1">
    <citation type="journal article" date="2006" name="J. Bacteriol.">
        <title>Comparison of the genome sequence of the poultry pathogen Bordetella avium with those of B. bronchiseptica, B. pertussis, and B. parapertussis reveals extensive diversity in surface structures associated with host interaction.</title>
        <authorList>
            <person name="Sebaihia M."/>
            <person name="Preston A."/>
            <person name="Maskell D.J."/>
            <person name="Kuzmiak H."/>
            <person name="Connell T.D."/>
            <person name="King N.D."/>
            <person name="Orndorff P.E."/>
            <person name="Miyamoto D.M."/>
            <person name="Thomson N.R."/>
            <person name="Harris D."/>
            <person name="Goble A."/>
            <person name="Lord A."/>
            <person name="Murphy L."/>
            <person name="Quail M.A."/>
            <person name="Rutter S."/>
            <person name="Squares R."/>
            <person name="Squares S."/>
            <person name="Woodward J."/>
            <person name="Parkhill J."/>
            <person name="Temple L.M."/>
        </authorList>
    </citation>
    <scope>NUCLEOTIDE SEQUENCE [LARGE SCALE GENOMIC DNA]</scope>
    <source>
        <strain evidence="6 7">197N</strain>
    </source>
</reference>
<evidence type="ECO:0000259" key="5">
    <source>
        <dbReference type="PROSITE" id="PS50931"/>
    </source>
</evidence>
<keyword evidence="7" id="KW-1185">Reference proteome</keyword>
<dbReference type="STRING" id="360910.BAV0675"/>
<dbReference type="InterPro" id="IPR036390">
    <property type="entry name" value="WH_DNA-bd_sf"/>
</dbReference>
<dbReference type="SUPFAM" id="SSF53850">
    <property type="entry name" value="Periplasmic binding protein-like II"/>
    <property type="match status" value="1"/>
</dbReference>
<dbReference type="GO" id="GO:0043565">
    <property type="term" value="F:sequence-specific DNA binding"/>
    <property type="evidence" value="ECO:0007669"/>
    <property type="project" value="TreeGrafter"/>
</dbReference>
<keyword evidence="4" id="KW-0804">Transcription</keyword>
<dbReference type="KEGG" id="bav:BAV0675"/>
<dbReference type="Proteomes" id="UP000001977">
    <property type="component" value="Chromosome"/>
</dbReference>
<dbReference type="CDD" id="cd08415">
    <property type="entry name" value="PBP2_LysR_opines_like"/>
    <property type="match status" value="1"/>
</dbReference>
<organism evidence="6 7">
    <name type="scientific">Bordetella avium (strain 197N)</name>
    <dbReference type="NCBI Taxonomy" id="360910"/>
    <lineage>
        <taxon>Bacteria</taxon>
        <taxon>Pseudomonadati</taxon>
        <taxon>Pseudomonadota</taxon>
        <taxon>Betaproteobacteria</taxon>
        <taxon>Burkholderiales</taxon>
        <taxon>Alcaligenaceae</taxon>
        <taxon>Bordetella</taxon>
    </lineage>
</organism>
<dbReference type="EMBL" id="AM167904">
    <property type="protein sequence ID" value="CAJ48281.1"/>
    <property type="molecule type" value="Genomic_DNA"/>
</dbReference>
<keyword evidence="3" id="KW-0238">DNA-binding</keyword>
<dbReference type="InterPro" id="IPR000847">
    <property type="entry name" value="LysR_HTH_N"/>
</dbReference>
<dbReference type="eggNOG" id="COG0583">
    <property type="taxonomic scope" value="Bacteria"/>
</dbReference>
<dbReference type="PANTHER" id="PTHR30427:SF1">
    <property type="entry name" value="TRANSCRIPTIONAL ACTIVATOR PROTEIN LYSR"/>
    <property type="match status" value="1"/>
</dbReference>
<dbReference type="GO" id="GO:0010628">
    <property type="term" value="P:positive regulation of gene expression"/>
    <property type="evidence" value="ECO:0007669"/>
    <property type="project" value="TreeGrafter"/>
</dbReference>
<name>Q2KXE7_BORA1</name>
<feature type="domain" description="HTH lysR-type" evidence="5">
    <location>
        <begin position="3"/>
        <end position="60"/>
    </location>
</feature>
<comment type="similarity">
    <text evidence="1">Belongs to the LysR transcriptional regulatory family.</text>
</comment>
<dbReference type="InterPro" id="IPR037424">
    <property type="entry name" value="NocR_PBP2"/>
</dbReference>
<dbReference type="Pfam" id="PF03466">
    <property type="entry name" value="LysR_substrate"/>
    <property type="match status" value="1"/>
</dbReference>
<dbReference type="GO" id="GO:0003700">
    <property type="term" value="F:DNA-binding transcription factor activity"/>
    <property type="evidence" value="ECO:0007669"/>
    <property type="project" value="InterPro"/>
</dbReference>
<evidence type="ECO:0000256" key="3">
    <source>
        <dbReference type="ARBA" id="ARBA00023125"/>
    </source>
</evidence>
<dbReference type="PANTHER" id="PTHR30427">
    <property type="entry name" value="TRANSCRIPTIONAL ACTIVATOR PROTEIN LYSR"/>
    <property type="match status" value="1"/>
</dbReference>
<dbReference type="AlphaFoldDB" id="Q2KXE7"/>